<dbReference type="InterPro" id="IPR009612">
    <property type="entry name" value="IcmF-rel"/>
</dbReference>
<comment type="caution">
    <text evidence="5">The sequence shown here is derived from an EMBL/GenBank/DDBJ whole genome shotgun (WGS) entry which is preliminary data.</text>
</comment>
<feature type="transmembrane region" description="Helical" evidence="1">
    <location>
        <begin position="44"/>
        <end position="64"/>
    </location>
</feature>
<evidence type="ECO:0000313" key="5">
    <source>
        <dbReference type="EMBL" id="MBD2799078.1"/>
    </source>
</evidence>
<sequence>MTIRTLLGGTLLLILCVLILIAGILVFYPQWVHSTLGLGPFSSSQIWIGCVSTAAVLLGLFWCLERLFERVGKAGVRIQWRKQQEKNGGIVATETLSTGNADAEVALNELMVQVRYRYGRFWRRKVSLLWVMGEPAHVEQVAPGLTQQHWQEGEGTVLLWGGPAGKVPTESYIKAVRRLRPHRPLDGVVWAVDSTPWPASHQVDEMLRQSQKRDALLGWQAPLYLWIIGHSEWPQQERESQSVGCLLPVQTTPAGVGESLRDLIPAMRKQGVQQMLEKNSHDFLLRLSQQLENSWISQLQNLLTPALRGPSALYLRGLMFSLPLSQRGADVNTWLPAFEWQGVLSDCRQIRGKRIGLPWEKAFQWGGLGLALFWGIGTLLSLWVNQTQILESHQQALAAADPKKLLSIRLRNQLALQQEIARLQYRESVGAPWYSRFGLNQDPALLEALWPRYQINNDELIIAGAKEQLQRAFKEIANLPPGSHERKSQAQLTYDQLKAYLMMTHSERIEPDFLTRVLMATWPTRESVPHALWQDVGPQLIDFYARNLSANPQWNIKADRNLVGEVRQILLRQIGQRNAETTLYQEMLRKVANNYSDLTLMDMVGNTDASMLFASEQIVPGVFTRQAWEEQVQDAIDQVVNERRDEIDWVLSDNKQPVSVELSPEVLKARLTERYFTDFGNAWLNMVNSLHWQHATSLSEAINQLTLMADVRQSPLVALMNTLAWQGKTGQLGGALADTLVESTKKLIKGDKQRQLIAQASGPRGPLDPFFEPVLSLMGEKEGAVGNTNLSFQAYLTRVTQVRLKLQQITNAPDPQAMTQMLAQTVFQGKAVDLTDTRDYGSLIAASLGQEWSNFGNAVFVQPLELAWKQVLQPASGSLNVQWQRSVVDEWNKAFIGRYPFSSTGSDASLPILSQYLRAGTGRIEVFLNAQLGGLLRKEGNRWVPDPIASQGLTFNPQFLKAINQLNDLADVVFAQGDVGLRFELMPRPSHNVVRTQLTIDGQNLDYFNQMESWQSMAWPGNTYYPGAQLSWRSTNAGTNLYANYAGPWGVIRLLEKAKVAPIDSSRYQLEWVAPDGLPLKYILRTELGEGPLELLKLRNFVLPSQIFLNQ</sequence>
<dbReference type="PANTHER" id="PTHR36153">
    <property type="entry name" value="INNER MEMBRANE PROTEIN-RELATED"/>
    <property type="match status" value="1"/>
</dbReference>
<evidence type="ECO:0000259" key="3">
    <source>
        <dbReference type="Pfam" id="PF06761"/>
    </source>
</evidence>
<dbReference type="EMBL" id="JACXBF010000040">
    <property type="protein sequence ID" value="MBD2799078.1"/>
    <property type="molecule type" value="Genomic_DNA"/>
</dbReference>
<organism evidence="5">
    <name type="scientific">Xenorhabdus szentirmaii</name>
    <dbReference type="NCBI Taxonomy" id="290112"/>
    <lineage>
        <taxon>Bacteria</taxon>
        <taxon>Pseudomonadati</taxon>
        <taxon>Pseudomonadota</taxon>
        <taxon>Gammaproteobacteria</taxon>
        <taxon>Enterobacterales</taxon>
        <taxon>Morganellaceae</taxon>
        <taxon>Xenorhabdus</taxon>
    </lineage>
</organism>
<reference evidence="5" key="1">
    <citation type="submission" date="2020-09" db="EMBL/GenBank/DDBJ databases">
        <authorList>
            <person name="Palma L."/>
            <person name="Caballero P."/>
            <person name="Berry C."/>
            <person name="Del Valle E."/>
        </authorList>
    </citation>
    <scope>NUCLEOTIDE SEQUENCE</scope>
    <source>
        <strain evidence="5">M</strain>
    </source>
</reference>
<dbReference type="Pfam" id="PF06744">
    <property type="entry name" value="IcmF_C"/>
    <property type="match status" value="1"/>
</dbReference>
<keyword evidence="1" id="KW-1133">Transmembrane helix</keyword>
<feature type="transmembrane region" description="Helical" evidence="1">
    <location>
        <begin position="12"/>
        <end position="32"/>
    </location>
</feature>
<dbReference type="InterPro" id="IPR048677">
    <property type="entry name" value="TssM1_hel"/>
</dbReference>
<dbReference type="Pfam" id="PF06761">
    <property type="entry name" value="IcmF-related"/>
    <property type="match status" value="1"/>
</dbReference>
<feature type="domain" description="Type VI secretion system component TssM1 helical" evidence="4">
    <location>
        <begin position="874"/>
        <end position="978"/>
    </location>
</feature>
<dbReference type="InterPro" id="IPR053156">
    <property type="entry name" value="T6SS_TssM-like"/>
</dbReference>
<dbReference type="RefSeq" id="WP_323868217.1">
    <property type="nucleotide sequence ID" value="NZ_JACXBF010000040.1"/>
</dbReference>
<feature type="transmembrane region" description="Helical" evidence="1">
    <location>
        <begin position="362"/>
        <end position="384"/>
    </location>
</feature>
<protein>
    <submittedName>
        <fullName evidence="5">Type VI secretion protein VasK</fullName>
    </submittedName>
</protein>
<dbReference type="AlphaFoldDB" id="A0AAW3YS21"/>
<dbReference type="Pfam" id="PF21070">
    <property type="entry name" value="IcmF_helical"/>
    <property type="match status" value="1"/>
</dbReference>
<feature type="domain" description="IcmF-related" evidence="3">
    <location>
        <begin position="416"/>
        <end position="725"/>
    </location>
</feature>
<dbReference type="InterPro" id="IPR010623">
    <property type="entry name" value="IcmF_C"/>
</dbReference>
<reference evidence="5" key="2">
    <citation type="journal article" date="2024" name="Toxins">
        <title>Genome Sequence Analysis of Native Xenorhabdus Strains Isolated from Entomopathogenic Nematodes in Argentina.</title>
        <authorList>
            <person name="Palma L."/>
            <person name="Frizzo L."/>
            <person name="Kaiser S."/>
            <person name="Berry C."/>
            <person name="Caballero P."/>
            <person name="Bode H.B."/>
            <person name="Del Valle E.E."/>
        </authorList>
    </citation>
    <scope>NUCLEOTIDE SEQUENCE</scope>
    <source>
        <strain evidence="5">M</strain>
    </source>
</reference>
<name>A0AAW3YS21_9GAMM</name>
<gene>
    <name evidence="5" type="ORF">ID854_01030</name>
</gene>
<feature type="domain" description="Type VI secretion system IcmF C-terminal" evidence="2">
    <location>
        <begin position="983"/>
        <end position="1087"/>
    </location>
</feature>
<evidence type="ECO:0000259" key="4">
    <source>
        <dbReference type="Pfam" id="PF21070"/>
    </source>
</evidence>
<dbReference type="PANTHER" id="PTHR36153:SF1">
    <property type="entry name" value="TYPE VI SECRETION SYSTEM COMPONENT TSSM1"/>
    <property type="match status" value="1"/>
</dbReference>
<keyword evidence="1" id="KW-0472">Membrane</keyword>
<evidence type="ECO:0000256" key="1">
    <source>
        <dbReference type="SAM" id="Phobius"/>
    </source>
</evidence>
<accession>A0AAW3YS21</accession>
<dbReference type="Proteomes" id="UP001193920">
    <property type="component" value="Unassembled WGS sequence"/>
</dbReference>
<proteinExistence type="predicted"/>
<keyword evidence="1" id="KW-0812">Transmembrane</keyword>
<evidence type="ECO:0000259" key="2">
    <source>
        <dbReference type="Pfam" id="PF06744"/>
    </source>
</evidence>